<accession>A0A1X6Y3R4</accession>
<evidence type="ECO:0000313" key="2">
    <source>
        <dbReference type="Proteomes" id="UP000194012"/>
    </source>
</evidence>
<evidence type="ECO:0000313" key="1">
    <source>
        <dbReference type="EMBL" id="SLN09875.1"/>
    </source>
</evidence>
<proteinExistence type="predicted"/>
<gene>
    <name evidence="1" type="ORF">ROG8370_00107</name>
</gene>
<dbReference type="EMBL" id="FWFJ01000001">
    <property type="protein sequence ID" value="SLN09875.1"/>
    <property type="molecule type" value="Genomic_DNA"/>
</dbReference>
<reference evidence="2" key="1">
    <citation type="submission" date="2017-03" db="EMBL/GenBank/DDBJ databases">
        <authorList>
            <person name="Rodrigo-Torres L."/>
            <person name="Arahal R.D."/>
            <person name="Lucena T."/>
        </authorList>
    </citation>
    <scope>NUCLEOTIDE SEQUENCE [LARGE SCALE GENOMIC DNA]</scope>
    <source>
        <strain evidence="2">CECT 8370</strain>
    </source>
</reference>
<keyword evidence="2" id="KW-1185">Reference proteome</keyword>
<name>A0A1X6Y3R4_9RHOB</name>
<protein>
    <recommendedName>
        <fullName evidence="3">PBP superfamily domain protein</fullName>
    </recommendedName>
</protein>
<sequence>MTGSLGLIARGQIKTEKRRLKVLRLDNTASDGAFSEGRADALLKSIYVVSKQTLPPQAAQFRDFVYSDQARYILLAHDSPPAWK</sequence>
<dbReference type="AlphaFoldDB" id="A0A1X6Y3R4"/>
<organism evidence="1 2">
    <name type="scientific">Roseovarius gaetbuli</name>
    <dbReference type="NCBI Taxonomy" id="1356575"/>
    <lineage>
        <taxon>Bacteria</taxon>
        <taxon>Pseudomonadati</taxon>
        <taxon>Pseudomonadota</taxon>
        <taxon>Alphaproteobacteria</taxon>
        <taxon>Rhodobacterales</taxon>
        <taxon>Roseobacteraceae</taxon>
        <taxon>Roseovarius</taxon>
    </lineage>
</organism>
<dbReference type="Proteomes" id="UP000194012">
    <property type="component" value="Unassembled WGS sequence"/>
</dbReference>
<evidence type="ECO:0008006" key="3">
    <source>
        <dbReference type="Google" id="ProtNLM"/>
    </source>
</evidence>